<evidence type="ECO:0000256" key="1">
    <source>
        <dbReference type="SAM" id="MobiDB-lite"/>
    </source>
</evidence>
<accession>A0AAW1BC04</accession>
<dbReference type="Proteomes" id="UP001474421">
    <property type="component" value="Unassembled WGS sequence"/>
</dbReference>
<feature type="compositionally biased region" description="Low complexity" evidence="1">
    <location>
        <begin position="57"/>
        <end position="75"/>
    </location>
</feature>
<name>A0AAW1BC04_CROAD</name>
<proteinExistence type="predicted"/>
<dbReference type="AlphaFoldDB" id="A0AAW1BC04"/>
<evidence type="ECO:0000313" key="3">
    <source>
        <dbReference type="Proteomes" id="UP001474421"/>
    </source>
</evidence>
<evidence type="ECO:0000313" key="2">
    <source>
        <dbReference type="EMBL" id="KAK9399332.1"/>
    </source>
</evidence>
<feature type="region of interest" description="Disordered" evidence="1">
    <location>
        <begin position="135"/>
        <end position="163"/>
    </location>
</feature>
<dbReference type="SUPFAM" id="SSF50353">
    <property type="entry name" value="Cytokine"/>
    <property type="match status" value="1"/>
</dbReference>
<dbReference type="Gene3D" id="2.80.10.50">
    <property type="match status" value="1"/>
</dbReference>
<dbReference type="InterPro" id="IPR008996">
    <property type="entry name" value="IL1/FGF"/>
</dbReference>
<reference evidence="2 3" key="1">
    <citation type="journal article" date="2024" name="Proc. Natl. Acad. Sci. U.S.A.">
        <title>The genetic regulatory architecture and epigenomic basis for age-related changes in rattlesnake venom.</title>
        <authorList>
            <person name="Hogan M.P."/>
            <person name="Holding M.L."/>
            <person name="Nystrom G.S."/>
            <person name="Colston T.J."/>
            <person name="Bartlett D.A."/>
            <person name="Mason A.J."/>
            <person name="Ellsworth S.A."/>
            <person name="Rautsaw R.M."/>
            <person name="Lawrence K.C."/>
            <person name="Strickland J.L."/>
            <person name="He B."/>
            <person name="Fraser P."/>
            <person name="Margres M.J."/>
            <person name="Gilbert D.M."/>
            <person name="Gibbs H.L."/>
            <person name="Parkinson C.L."/>
            <person name="Rokyta D.R."/>
        </authorList>
    </citation>
    <scope>NUCLEOTIDE SEQUENCE [LARGE SCALE GENOMIC DNA]</scope>
    <source>
        <strain evidence="2">DRR0105</strain>
    </source>
</reference>
<feature type="compositionally biased region" description="Basic residues" evidence="1">
    <location>
        <begin position="17"/>
        <end position="27"/>
    </location>
</feature>
<comment type="caution">
    <text evidence="2">The sequence shown here is derived from an EMBL/GenBank/DDBJ whole genome shotgun (WGS) entry which is preliminary data.</text>
</comment>
<sequence length="163" mass="17044">MRLFLGSGGAPKILPLLKKKKERKGKPRGVSSILPPPFSLSPPPAALHKAAAGGPGSPASGQPRRGPGPALALLQPPSPAKTMRPVPAPALLRALRLLLPLAACAVAYPAWSNSDDLVHLYTSSARKSFHLQIHSDGRVDGSPEQTVDSKSPAELPSRLVREG</sequence>
<keyword evidence="3" id="KW-1185">Reference proteome</keyword>
<gene>
    <name evidence="2" type="ORF">NXF25_012351</name>
</gene>
<organism evidence="2 3">
    <name type="scientific">Crotalus adamanteus</name>
    <name type="common">Eastern diamondback rattlesnake</name>
    <dbReference type="NCBI Taxonomy" id="8729"/>
    <lineage>
        <taxon>Eukaryota</taxon>
        <taxon>Metazoa</taxon>
        <taxon>Chordata</taxon>
        <taxon>Craniata</taxon>
        <taxon>Vertebrata</taxon>
        <taxon>Euteleostomi</taxon>
        <taxon>Lepidosauria</taxon>
        <taxon>Squamata</taxon>
        <taxon>Bifurcata</taxon>
        <taxon>Unidentata</taxon>
        <taxon>Episquamata</taxon>
        <taxon>Toxicofera</taxon>
        <taxon>Serpentes</taxon>
        <taxon>Colubroidea</taxon>
        <taxon>Viperidae</taxon>
        <taxon>Crotalinae</taxon>
        <taxon>Crotalus</taxon>
    </lineage>
</organism>
<feature type="region of interest" description="Disordered" evidence="1">
    <location>
        <begin position="15"/>
        <end position="83"/>
    </location>
</feature>
<dbReference type="EMBL" id="JAOTOJ010000006">
    <property type="protein sequence ID" value="KAK9399332.1"/>
    <property type="molecule type" value="Genomic_DNA"/>
</dbReference>
<protein>
    <submittedName>
        <fullName evidence="2">Fibroblast growth factor 23-like</fullName>
    </submittedName>
</protein>
<feature type="compositionally biased region" description="Pro residues" evidence="1">
    <location>
        <begin position="34"/>
        <end position="45"/>
    </location>
</feature>